<keyword evidence="4" id="KW-1185">Reference proteome</keyword>
<dbReference type="InterPro" id="IPR013228">
    <property type="entry name" value="PE-PPE_C"/>
</dbReference>
<gene>
    <name evidence="3" type="ORF">MSHI_03190</name>
</gene>
<proteinExistence type="predicted"/>
<reference evidence="3 4" key="1">
    <citation type="journal article" date="2019" name="Emerg. Microbes Infect.">
        <title>Comprehensive subspecies identification of 175 nontuberculous mycobacteria species based on 7547 genomic profiles.</title>
        <authorList>
            <person name="Matsumoto Y."/>
            <person name="Kinjo T."/>
            <person name="Motooka D."/>
            <person name="Nabeya D."/>
            <person name="Jung N."/>
            <person name="Uechi K."/>
            <person name="Horii T."/>
            <person name="Iida T."/>
            <person name="Fujita J."/>
            <person name="Nakamura S."/>
        </authorList>
    </citation>
    <scope>NUCLEOTIDE SEQUENCE [LARGE SCALE GENOMIC DNA]</scope>
    <source>
        <strain evidence="3 4">JCM 14233</strain>
    </source>
</reference>
<dbReference type="EMBL" id="AP022575">
    <property type="protein sequence ID" value="BBX72413.1"/>
    <property type="molecule type" value="Genomic_DNA"/>
</dbReference>
<dbReference type="AlphaFoldDB" id="A0A7I7MLK1"/>
<dbReference type="InterPro" id="IPR029058">
    <property type="entry name" value="AB_hydrolase_fold"/>
</dbReference>
<evidence type="ECO:0000259" key="2">
    <source>
        <dbReference type="Pfam" id="PF08237"/>
    </source>
</evidence>
<protein>
    <submittedName>
        <fullName evidence="3">Uncharacterized protein</fullName>
    </submittedName>
</protein>
<feature type="domain" description="PE" evidence="1">
    <location>
        <begin position="4"/>
        <end position="94"/>
    </location>
</feature>
<dbReference type="SUPFAM" id="SSF140459">
    <property type="entry name" value="PE/PPE dimer-like"/>
    <property type="match status" value="1"/>
</dbReference>
<dbReference type="Proteomes" id="UP000467236">
    <property type="component" value="Chromosome"/>
</dbReference>
<evidence type="ECO:0000313" key="4">
    <source>
        <dbReference type="Proteomes" id="UP000467236"/>
    </source>
</evidence>
<dbReference type="OrthoDB" id="4568361at2"/>
<dbReference type="Pfam" id="PF08237">
    <property type="entry name" value="PE-PPE"/>
    <property type="match status" value="1"/>
</dbReference>
<evidence type="ECO:0000259" key="1">
    <source>
        <dbReference type="Pfam" id="PF00934"/>
    </source>
</evidence>
<sequence>MTYLITSPATLMTVAADVEEIGSTIQAASAAAGGHTTAVMQMAADEVSLAVAALFSQHGRQFQELSAQAAAFHDEFVRALKAAAGAYASSEAANAALTGLNGGRIAAGTASALTSTVRQAAAAAATQTALVMGFSSVPFPSTNYLESVNSLYIQPNHLGAVTQALYTPENLYPTSGILNMTFDMSVAQGVAILDNAIKQQIAQGNGVVVFGYSQSATISTLEMRQLATLPAAERPTTDQLSFVLVANPNNPNGGLFARFDGARLPSLGVTFTGATPHDLYPTTIYSKEYDGYADFPRYPLNLVSTLNALMGIATEHGHYAEFTDAQVESAVQLPTVGDTLTTYYLIPTEHLPLLQPLRAIPVVGTPLADLVEPATRVIVNLGYGDPDYGYSTGPANVPTKFGLFPDISPVEVLDALAVASQQGINQAGADVAVMLPNLWSDLTSGPSVHPVTAVNSLVATAADTINNFDATELLTTTSARSIVNNLIDGIQTTNTDIVGAFTIIAANNISIIQPTAHIALALALTLPSYNLNLFLDGIAEAVNGNPYGLVNAIGYPLAASTTLIALAVFIEGEAVIYHVLLPNIDVLSGLLT</sequence>
<dbReference type="Gene3D" id="3.40.50.1820">
    <property type="entry name" value="alpha/beta hydrolase"/>
    <property type="match status" value="1"/>
</dbReference>
<name>A0A7I7MLK1_9MYCO</name>
<accession>A0A7I7MLK1</accession>
<dbReference type="InterPro" id="IPR000084">
    <property type="entry name" value="PE-PGRS_N"/>
</dbReference>
<dbReference type="KEGG" id="mshj:MSHI_03190"/>
<dbReference type="Gene3D" id="1.10.287.850">
    <property type="entry name" value="HP0062-like domain"/>
    <property type="match status" value="1"/>
</dbReference>
<dbReference type="Pfam" id="PF00934">
    <property type="entry name" value="PE"/>
    <property type="match status" value="1"/>
</dbReference>
<dbReference type="SUPFAM" id="SSF53474">
    <property type="entry name" value="alpha/beta-Hydrolases"/>
    <property type="match status" value="1"/>
</dbReference>
<organism evidence="3 4">
    <name type="scientific">Mycobacterium shinjukuense</name>
    <dbReference type="NCBI Taxonomy" id="398694"/>
    <lineage>
        <taxon>Bacteria</taxon>
        <taxon>Bacillati</taxon>
        <taxon>Actinomycetota</taxon>
        <taxon>Actinomycetes</taxon>
        <taxon>Mycobacteriales</taxon>
        <taxon>Mycobacteriaceae</taxon>
        <taxon>Mycobacterium</taxon>
    </lineage>
</organism>
<feature type="domain" description="PE-PPE" evidence="2">
    <location>
        <begin position="160"/>
        <end position="383"/>
    </location>
</feature>
<evidence type="ECO:0000313" key="3">
    <source>
        <dbReference type="EMBL" id="BBX72413.1"/>
    </source>
</evidence>
<dbReference type="InterPro" id="IPR038332">
    <property type="entry name" value="PPE_sf"/>
</dbReference>